<reference evidence="11 12" key="1">
    <citation type="submission" date="2015-05" db="EMBL/GenBank/DDBJ databases">
        <title>Distinctive expansion of gene families associated with plant cell wall degradation and secondary metabolism in the genomes of grapevine trunk pathogens.</title>
        <authorList>
            <person name="Lawrence D.P."/>
            <person name="Travadon R."/>
            <person name="Rolshausen P.E."/>
            <person name="Baumgartner K."/>
        </authorList>
    </citation>
    <scope>NUCLEOTIDE SEQUENCE [LARGE SCALE GENOMIC DNA]</scope>
    <source>
        <strain evidence="11">UCRPC4</strain>
    </source>
</reference>
<comment type="similarity">
    <text evidence="2">Belongs to the IPK1 type 1 family.</text>
</comment>
<feature type="region of interest" description="Disordered" evidence="10">
    <location>
        <begin position="311"/>
        <end position="337"/>
    </location>
</feature>
<dbReference type="PANTHER" id="PTHR14456:SF2">
    <property type="entry name" value="INOSITOL-PENTAKISPHOSPHATE 2-KINASE"/>
    <property type="match status" value="1"/>
</dbReference>
<reference evidence="11 12" key="2">
    <citation type="submission" date="2015-05" db="EMBL/GenBank/DDBJ databases">
        <authorList>
            <person name="Morales-Cruz A."/>
            <person name="Amrine K.C."/>
            <person name="Cantu D."/>
        </authorList>
    </citation>
    <scope>NUCLEOTIDE SEQUENCE [LARGE SCALE GENOMIC DNA]</scope>
    <source>
        <strain evidence="11">UCRPC4</strain>
    </source>
</reference>
<dbReference type="OrthoDB" id="272370at2759"/>
<sequence>MHGQPFSDDNYQFEPLVTKTEDVTYLAEGNANVVFTINRSLEPPMVLRVRKAGDSTYPSYVLMDFYEHEVKRMFACHQILPLKLMEMTRAIIQNLNVVISKAEAEGIRPEKRHGTYIDPHESTAIVLPDMRARGDKESMIEFKPKWLLQSPSAPQGSLRCRTCALREMRASDDRKQGKNEKQPSNRPTAFCPFDLLASNIEVLKSVAVAVGAPNDKIDQFANALKNNQTIQRLRKVQELRNNVGLHHIRKHDDMSLSMSIRDCTIFIKITESTDGPLIQSVLADMDMKKLDGEHFLKWEKTESRLISEGWYQGTEGDGQSDKHPCNLDLGSVKAVQE</sequence>
<dbReference type="PANTHER" id="PTHR14456">
    <property type="entry name" value="INOSITOL POLYPHOSPHATE KINASE 1"/>
    <property type="match status" value="1"/>
</dbReference>
<evidence type="ECO:0000256" key="9">
    <source>
        <dbReference type="RuleBase" id="RU364126"/>
    </source>
</evidence>
<evidence type="ECO:0000256" key="6">
    <source>
        <dbReference type="ARBA" id="ARBA00022741"/>
    </source>
</evidence>
<dbReference type="InterPro" id="IPR009286">
    <property type="entry name" value="Ins_P5_2-kin"/>
</dbReference>
<comment type="caution">
    <text evidence="11">The sequence shown here is derived from an EMBL/GenBank/DDBJ whole genome shotgun (WGS) entry which is preliminary data.</text>
</comment>
<accession>A0A0G2ETN2</accession>
<evidence type="ECO:0000256" key="7">
    <source>
        <dbReference type="ARBA" id="ARBA00022777"/>
    </source>
</evidence>
<comment type="function">
    <text evidence="1">Has kinase activity and phosphorylates inositol-1,3,4,5,6-pentakisphosphate (Ins(1,3,4,5,6)P5) to produce 1,2,3,4,5,6-hexakisphosphate (InsP6), also known as phytate.</text>
</comment>
<dbReference type="EC" id="2.7.1.158" evidence="3 9"/>
<evidence type="ECO:0000313" key="11">
    <source>
        <dbReference type="EMBL" id="KKY25554.1"/>
    </source>
</evidence>
<dbReference type="Pfam" id="PF06090">
    <property type="entry name" value="Ins_P5_2-kin"/>
    <property type="match status" value="2"/>
</dbReference>
<organism evidence="11 12">
    <name type="scientific">Phaeomoniella chlamydospora</name>
    <name type="common">Phaeoacremonium chlamydosporum</name>
    <dbReference type="NCBI Taxonomy" id="158046"/>
    <lineage>
        <taxon>Eukaryota</taxon>
        <taxon>Fungi</taxon>
        <taxon>Dikarya</taxon>
        <taxon>Ascomycota</taxon>
        <taxon>Pezizomycotina</taxon>
        <taxon>Eurotiomycetes</taxon>
        <taxon>Chaetothyriomycetidae</taxon>
        <taxon>Phaeomoniellales</taxon>
        <taxon>Phaeomoniellaceae</taxon>
        <taxon>Phaeomoniella</taxon>
    </lineage>
</organism>
<protein>
    <recommendedName>
        <fullName evidence="4 9">Inositol-pentakisphosphate 2-kinase</fullName>
        <ecNumber evidence="3 9">2.7.1.158</ecNumber>
    </recommendedName>
</protein>
<dbReference type="EMBL" id="LCWF01000041">
    <property type="protein sequence ID" value="KKY25554.1"/>
    <property type="molecule type" value="Genomic_DNA"/>
</dbReference>
<evidence type="ECO:0000256" key="2">
    <source>
        <dbReference type="ARBA" id="ARBA00008305"/>
    </source>
</evidence>
<dbReference type="Proteomes" id="UP000053317">
    <property type="component" value="Unassembled WGS sequence"/>
</dbReference>
<dbReference type="GO" id="GO:0005524">
    <property type="term" value="F:ATP binding"/>
    <property type="evidence" value="ECO:0007669"/>
    <property type="project" value="UniProtKB-KW"/>
</dbReference>
<evidence type="ECO:0000256" key="1">
    <source>
        <dbReference type="ARBA" id="ARBA00003979"/>
    </source>
</evidence>
<evidence type="ECO:0000256" key="3">
    <source>
        <dbReference type="ARBA" id="ARBA00012023"/>
    </source>
</evidence>
<comment type="function">
    <text evidence="9">Phosphorylates Ins(1,3,4,5,6)P5 at position 2 to form Ins(1,2,3,4,5,6)P6 (InsP6 or phytate).</text>
</comment>
<proteinExistence type="inferred from homology"/>
<dbReference type="AlphaFoldDB" id="A0A0G2ETN2"/>
<keyword evidence="5 9" id="KW-0808">Transferase</keyword>
<dbReference type="GO" id="GO:0032958">
    <property type="term" value="P:inositol phosphate biosynthetic process"/>
    <property type="evidence" value="ECO:0007669"/>
    <property type="project" value="TreeGrafter"/>
</dbReference>
<comment type="domain">
    <text evidence="9">The EXKPK motif is conserved in inositol-pentakisphosphate 2-kinases of both family 1 and 2.</text>
</comment>
<evidence type="ECO:0000313" key="12">
    <source>
        <dbReference type="Proteomes" id="UP000053317"/>
    </source>
</evidence>
<evidence type="ECO:0000256" key="5">
    <source>
        <dbReference type="ARBA" id="ARBA00022679"/>
    </source>
</evidence>
<evidence type="ECO:0000256" key="4">
    <source>
        <dbReference type="ARBA" id="ARBA00014846"/>
    </source>
</evidence>
<name>A0A0G2ETN2_PHACM</name>
<keyword evidence="12" id="KW-1185">Reference proteome</keyword>
<keyword evidence="8 9" id="KW-0067">ATP-binding</keyword>
<evidence type="ECO:0000256" key="8">
    <source>
        <dbReference type="ARBA" id="ARBA00022840"/>
    </source>
</evidence>
<keyword evidence="7 9" id="KW-0418">Kinase</keyword>
<evidence type="ECO:0000256" key="10">
    <source>
        <dbReference type="SAM" id="MobiDB-lite"/>
    </source>
</evidence>
<dbReference type="GO" id="GO:0035299">
    <property type="term" value="F:inositol-1,3,4,5,6-pentakisphosphate 2-kinase activity"/>
    <property type="evidence" value="ECO:0007669"/>
    <property type="project" value="UniProtKB-EC"/>
</dbReference>
<dbReference type="GO" id="GO:0005634">
    <property type="term" value="C:nucleus"/>
    <property type="evidence" value="ECO:0007669"/>
    <property type="project" value="TreeGrafter"/>
</dbReference>
<keyword evidence="6 9" id="KW-0547">Nucleotide-binding</keyword>
<gene>
    <name evidence="11" type="ORF">UCRPC4_g01818</name>
</gene>
<comment type="catalytic activity">
    <reaction evidence="9">
        <text>1D-myo-inositol 1,3,4,5,6-pentakisphosphate + ATP = 1D-myo-inositol hexakisphosphate + ADP + H(+)</text>
        <dbReference type="Rhea" id="RHEA:20313"/>
        <dbReference type="ChEBI" id="CHEBI:15378"/>
        <dbReference type="ChEBI" id="CHEBI:30616"/>
        <dbReference type="ChEBI" id="CHEBI:57733"/>
        <dbReference type="ChEBI" id="CHEBI:58130"/>
        <dbReference type="ChEBI" id="CHEBI:456216"/>
        <dbReference type="EC" id="2.7.1.158"/>
    </reaction>
</comment>